<dbReference type="EMBL" id="BARV01038749">
    <property type="protein sequence ID" value="GAI50587.1"/>
    <property type="molecule type" value="Genomic_DNA"/>
</dbReference>
<organism evidence="1">
    <name type="scientific">marine sediment metagenome</name>
    <dbReference type="NCBI Taxonomy" id="412755"/>
    <lineage>
        <taxon>unclassified sequences</taxon>
        <taxon>metagenomes</taxon>
        <taxon>ecological metagenomes</taxon>
    </lineage>
</organism>
<reference evidence="1" key="1">
    <citation type="journal article" date="2014" name="Front. Microbiol.">
        <title>High frequency of phylogenetically diverse reductive dehalogenase-homologous genes in deep subseafloor sedimentary metagenomes.</title>
        <authorList>
            <person name="Kawai M."/>
            <person name="Futagami T."/>
            <person name="Toyoda A."/>
            <person name="Takaki Y."/>
            <person name="Nishi S."/>
            <person name="Hori S."/>
            <person name="Arai W."/>
            <person name="Tsubouchi T."/>
            <person name="Morono Y."/>
            <person name="Uchiyama I."/>
            <person name="Ito T."/>
            <person name="Fujiyama A."/>
            <person name="Inagaki F."/>
            <person name="Takami H."/>
        </authorList>
    </citation>
    <scope>NUCLEOTIDE SEQUENCE</scope>
    <source>
        <strain evidence="1">Expedition CK06-06</strain>
    </source>
</reference>
<protein>
    <submittedName>
        <fullName evidence="1">Uncharacterized protein</fullName>
    </submittedName>
</protein>
<accession>X1P2Q8</accession>
<name>X1P2Q8_9ZZZZ</name>
<gene>
    <name evidence="1" type="ORF">S06H3_59600</name>
</gene>
<evidence type="ECO:0000313" key="1">
    <source>
        <dbReference type="EMBL" id="GAI50587.1"/>
    </source>
</evidence>
<sequence length="44" mass="5113">MPPYINENDSEMKHEVWHLQSQPSCGNKESDQQESIWFSASFAV</sequence>
<proteinExistence type="predicted"/>
<dbReference type="AlphaFoldDB" id="X1P2Q8"/>
<comment type="caution">
    <text evidence="1">The sequence shown here is derived from an EMBL/GenBank/DDBJ whole genome shotgun (WGS) entry which is preliminary data.</text>
</comment>